<keyword evidence="4 7" id="KW-0249">Electron transport</keyword>
<evidence type="ECO:0000259" key="8">
    <source>
        <dbReference type="Pfam" id="PF00462"/>
    </source>
</evidence>
<dbReference type="PROSITE" id="PS00195">
    <property type="entry name" value="GLUTAREDOXIN_1"/>
    <property type="match status" value="1"/>
</dbReference>
<dbReference type="RefSeq" id="WP_184383477.1">
    <property type="nucleotide sequence ID" value="NZ_JACIDJ010000002.1"/>
</dbReference>
<evidence type="ECO:0000256" key="1">
    <source>
        <dbReference type="ARBA" id="ARBA00002549"/>
    </source>
</evidence>
<feature type="domain" description="Glutaredoxin" evidence="8">
    <location>
        <begin position="4"/>
        <end position="64"/>
    </location>
</feature>
<proteinExistence type="inferred from homology"/>
<evidence type="ECO:0000313" key="9">
    <source>
        <dbReference type="EMBL" id="MBB3898415.1"/>
    </source>
</evidence>
<dbReference type="GO" id="GO:0034599">
    <property type="term" value="P:cellular response to oxidative stress"/>
    <property type="evidence" value="ECO:0007669"/>
    <property type="project" value="TreeGrafter"/>
</dbReference>
<comment type="caution">
    <text evidence="9">The sequence shown here is derived from an EMBL/GenBank/DDBJ whole genome shotgun (WGS) entry which is preliminary data.</text>
</comment>
<gene>
    <name evidence="9" type="ORF">GGQ83_001852</name>
</gene>
<dbReference type="Proteomes" id="UP000553193">
    <property type="component" value="Unassembled WGS sequence"/>
</dbReference>
<name>A0A840AEA7_9PROT</name>
<dbReference type="Gene3D" id="3.40.30.10">
    <property type="entry name" value="Glutaredoxin"/>
    <property type="match status" value="1"/>
</dbReference>
<dbReference type="Pfam" id="PF00462">
    <property type="entry name" value="Glutaredoxin"/>
    <property type="match status" value="1"/>
</dbReference>
<keyword evidence="3 7" id="KW-0813">Transport</keyword>
<dbReference type="GO" id="GO:0045454">
    <property type="term" value="P:cell redox homeostasis"/>
    <property type="evidence" value="ECO:0007669"/>
    <property type="project" value="InterPro"/>
</dbReference>
<dbReference type="GO" id="GO:0005737">
    <property type="term" value="C:cytoplasm"/>
    <property type="evidence" value="ECO:0007669"/>
    <property type="project" value="TreeGrafter"/>
</dbReference>
<evidence type="ECO:0000256" key="5">
    <source>
        <dbReference type="ARBA" id="ARBA00023157"/>
    </source>
</evidence>
<dbReference type="InterPro" id="IPR002109">
    <property type="entry name" value="Glutaredoxin"/>
</dbReference>
<keyword evidence="6 7" id="KW-0676">Redox-active center</keyword>
<dbReference type="PANTHER" id="PTHR45694">
    <property type="entry name" value="GLUTAREDOXIN 2"/>
    <property type="match status" value="1"/>
</dbReference>
<dbReference type="GO" id="GO:0015038">
    <property type="term" value="F:glutathione disulfide oxidoreductase activity"/>
    <property type="evidence" value="ECO:0007669"/>
    <property type="project" value="UniProtKB-UniRule"/>
</dbReference>
<evidence type="ECO:0000313" key="10">
    <source>
        <dbReference type="Proteomes" id="UP000553193"/>
    </source>
</evidence>
<keyword evidence="10" id="KW-1185">Reference proteome</keyword>
<dbReference type="NCBIfam" id="TIGR02181">
    <property type="entry name" value="GRX_bact"/>
    <property type="match status" value="1"/>
</dbReference>
<evidence type="ECO:0000256" key="6">
    <source>
        <dbReference type="ARBA" id="ARBA00023284"/>
    </source>
</evidence>
<evidence type="ECO:0000256" key="4">
    <source>
        <dbReference type="ARBA" id="ARBA00022982"/>
    </source>
</evidence>
<keyword evidence="7" id="KW-0963">Cytoplasm</keyword>
<comment type="function">
    <text evidence="1 7">Has a glutathione-disulfide oxidoreductase activity in the presence of NADPH and glutathione reductase. Reduces low molecular weight disulfides and proteins.</text>
</comment>
<evidence type="ECO:0000256" key="3">
    <source>
        <dbReference type="ARBA" id="ARBA00022448"/>
    </source>
</evidence>
<sequence>MAKVEIYTQPFCPYCARAVGLLTRKGADFTEIDAPNGSQARKDAIARSGGRTTVPQIFINGEAIGGSDDLAALDRAGKLDALLAV</sequence>
<keyword evidence="5" id="KW-1015">Disulfide bond</keyword>
<evidence type="ECO:0000256" key="2">
    <source>
        <dbReference type="ARBA" id="ARBA00007787"/>
    </source>
</evidence>
<dbReference type="CDD" id="cd03418">
    <property type="entry name" value="GRX_GRXb_1_3_like"/>
    <property type="match status" value="1"/>
</dbReference>
<dbReference type="PROSITE" id="PS51354">
    <property type="entry name" value="GLUTAREDOXIN_2"/>
    <property type="match status" value="1"/>
</dbReference>
<dbReference type="AlphaFoldDB" id="A0A840AEA7"/>
<dbReference type="InterPro" id="IPR014025">
    <property type="entry name" value="Glutaredoxin_subgr"/>
</dbReference>
<organism evidence="9 10">
    <name type="scientific">Roseococcus suduntuyensis</name>
    <dbReference type="NCBI Taxonomy" id="455361"/>
    <lineage>
        <taxon>Bacteria</taxon>
        <taxon>Pseudomonadati</taxon>
        <taxon>Pseudomonadota</taxon>
        <taxon>Alphaproteobacteria</taxon>
        <taxon>Acetobacterales</taxon>
        <taxon>Roseomonadaceae</taxon>
        <taxon>Roseococcus</taxon>
    </lineage>
</organism>
<dbReference type="PRINTS" id="PR00160">
    <property type="entry name" value="GLUTAREDOXIN"/>
</dbReference>
<evidence type="ECO:0000256" key="7">
    <source>
        <dbReference type="RuleBase" id="RU364065"/>
    </source>
</evidence>
<dbReference type="InterPro" id="IPR036249">
    <property type="entry name" value="Thioredoxin-like_sf"/>
</dbReference>
<dbReference type="EMBL" id="JACIDJ010000002">
    <property type="protein sequence ID" value="MBB3898415.1"/>
    <property type="molecule type" value="Genomic_DNA"/>
</dbReference>
<dbReference type="PANTHER" id="PTHR45694:SF18">
    <property type="entry name" value="GLUTAREDOXIN-1-RELATED"/>
    <property type="match status" value="1"/>
</dbReference>
<dbReference type="InterPro" id="IPR011767">
    <property type="entry name" value="GLR_AS"/>
</dbReference>
<dbReference type="SUPFAM" id="SSF52833">
    <property type="entry name" value="Thioredoxin-like"/>
    <property type="match status" value="1"/>
</dbReference>
<dbReference type="InterPro" id="IPR011900">
    <property type="entry name" value="GRX_bact"/>
</dbReference>
<protein>
    <recommendedName>
        <fullName evidence="7">Glutaredoxin</fullName>
    </recommendedName>
</protein>
<accession>A0A840AEA7</accession>
<comment type="similarity">
    <text evidence="2 7">Belongs to the glutaredoxin family.</text>
</comment>
<reference evidence="9 10" key="1">
    <citation type="submission" date="2020-08" db="EMBL/GenBank/DDBJ databases">
        <title>Genomic Encyclopedia of Type Strains, Phase IV (KMG-IV): sequencing the most valuable type-strain genomes for metagenomic binning, comparative biology and taxonomic classification.</title>
        <authorList>
            <person name="Goeker M."/>
        </authorList>
    </citation>
    <scope>NUCLEOTIDE SEQUENCE [LARGE SCALE GENOMIC DNA]</scope>
    <source>
        <strain evidence="9 10">DSM 19979</strain>
    </source>
</reference>